<dbReference type="Proteomes" id="UP000001556">
    <property type="component" value="Chromosome"/>
</dbReference>
<dbReference type="EMBL" id="CP000612">
    <property type="protein sequence ID" value="ABO50853.1"/>
    <property type="molecule type" value="Genomic_DNA"/>
</dbReference>
<dbReference type="Pfam" id="PF01042">
    <property type="entry name" value="Ribonuc_L-PSP"/>
    <property type="match status" value="1"/>
</dbReference>
<dbReference type="HOGENOM" id="CLU_100715_7_3_9"/>
<dbReference type="GO" id="GO:0005829">
    <property type="term" value="C:cytosol"/>
    <property type="evidence" value="ECO:0007669"/>
    <property type="project" value="TreeGrafter"/>
</dbReference>
<reference evidence="2 3" key="1">
    <citation type="submission" date="2007-03" db="EMBL/GenBank/DDBJ databases">
        <title>Complete sequence of Desulfotomaculum reducens MI-1.</title>
        <authorList>
            <consortium name="US DOE Joint Genome Institute"/>
            <person name="Copeland A."/>
            <person name="Lucas S."/>
            <person name="Lapidus A."/>
            <person name="Barry K."/>
            <person name="Detter J.C."/>
            <person name="Glavina del Rio T."/>
            <person name="Hammon N."/>
            <person name="Israni S."/>
            <person name="Dalin E."/>
            <person name="Tice H."/>
            <person name="Pitluck S."/>
            <person name="Sims D."/>
            <person name="Brettin T."/>
            <person name="Bruce D."/>
            <person name="Han C."/>
            <person name="Tapia R."/>
            <person name="Schmutz J."/>
            <person name="Larimer F."/>
            <person name="Land M."/>
            <person name="Hauser L."/>
            <person name="Kyrpides N."/>
            <person name="Kim E."/>
            <person name="Tebo B.M."/>
            <person name="Richardson P."/>
        </authorList>
    </citation>
    <scope>NUCLEOTIDE SEQUENCE [LARGE SCALE GENOMIC DNA]</scope>
    <source>
        <strain evidence="2 3">MI-1</strain>
    </source>
</reference>
<dbReference type="InterPro" id="IPR019897">
    <property type="entry name" value="RidA_CS"/>
</dbReference>
<dbReference type="STRING" id="349161.Dred_2343"/>
<evidence type="ECO:0000256" key="1">
    <source>
        <dbReference type="ARBA" id="ARBA00010552"/>
    </source>
</evidence>
<dbReference type="PROSITE" id="PS01094">
    <property type="entry name" value="UPF0076"/>
    <property type="match status" value="1"/>
</dbReference>
<dbReference type="FunFam" id="3.30.1330.40:FF:000001">
    <property type="entry name" value="L-PSP family endoribonuclease"/>
    <property type="match status" value="1"/>
</dbReference>
<dbReference type="Gene3D" id="3.30.1330.40">
    <property type="entry name" value="RutC-like"/>
    <property type="match status" value="1"/>
</dbReference>
<dbReference type="OrthoDB" id="9803101at2"/>
<evidence type="ECO:0000313" key="3">
    <source>
        <dbReference type="Proteomes" id="UP000001556"/>
    </source>
</evidence>
<dbReference type="AlphaFoldDB" id="A4J700"/>
<gene>
    <name evidence="2" type="ordered locus">Dred_2343</name>
</gene>
<dbReference type="PANTHER" id="PTHR11803">
    <property type="entry name" value="2-IMINOBUTANOATE/2-IMINOPROPANOATE DEAMINASE RIDA"/>
    <property type="match status" value="1"/>
</dbReference>
<dbReference type="InterPro" id="IPR006056">
    <property type="entry name" value="RidA"/>
</dbReference>
<dbReference type="RefSeq" id="WP_011878651.1">
    <property type="nucleotide sequence ID" value="NC_009253.1"/>
</dbReference>
<dbReference type="eggNOG" id="COG0251">
    <property type="taxonomic scope" value="Bacteria"/>
</dbReference>
<keyword evidence="3" id="KW-1185">Reference proteome</keyword>
<dbReference type="CDD" id="cd00448">
    <property type="entry name" value="YjgF_YER057c_UK114_family"/>
    <property type="match status" value="1"/>
</dbReference>
<dbReference type="InterPro" id="IPR006175">
    <property type="entry name" value="YjgF/YER057c/UK114"/>
</dbReference>
<protein>
    <submittedName>
        <fullName evidence="2">Endoribonuclease L-PSP</fullName>
    </submittedName>
</protein>
<dbReference type="SUPFAM" id="SSF55298">
    <property type="entry name" value="YjgF-like"/>
    <property type="match status" value="1"/>
</dbReference>
<dbReference type="SMR" id="A4J700"/>
<accession>A4J700</accession>
<dbReference type="NCBIfam" id="TIGR00004">
    <property type="entry name" value="Rid family detoxifying hydrolase"/>
    <property type="match status" value="1"/>
</dbReference>
<sequence length="143" mass="15118">MHEKKVISTDKAPAAIGPYSQAIAFGPLIFTSGQIPFDPATGNLVAGDIQEQTRRSLENIKAILEAAGASMEQVVKTTVFVKDMNDFEKINQVYGEYFPNPSPARSLVQVARLPRDVGIEIEVIAAPGHGHAESGGGGCGCGH</sequence>
<dbReference type="InterPro" id="IPR035959">
    <property type="entry name" value="RutC-like_sf"/>
</dbReference>
<proteinExistence type="inferred from homology"/>
<evidence type="ECO:0000313" key="2">
    <source>
        <dbReference type="EMBL" id="ABO50853.1"/>
    </source>
</evidence>
<dbReference type="GO" id="GO:0019239">
    <property type="term" value="F:deaminase activity"/>
    <property type="evidence" value="ECO:0007669"/>
    <property type="project" value="TreeGrafter"/>
</dbReference>
<comment type="similarity">
    <text evidence="1">Belongs to the RutC family.</text>
</comment>
<dbReference type="PANTHER" id="PTHR11803:SF39">
    <property type="entry name" value="2-IMINOBUTANOATE_2-IMINOPROPANOATE DEAMINASE"/>
    <property type="match status" value="1"/>
</dbReference>
<dbReference type="KEGG" id="drm:Dred_2343"/>
<organism evidence="2 3">
    <name type="scientific">Desulforamulus reducens (strain ATCC BAA-1160 / DSM 100696 / MI-1)</name>
    <name type="common">Desulfotomaculum reducens</name>
    <dbReference type="NCBI Taxonomy" id="349161"/>
    <lineage>
        <taxon>Bacteria</taxon>
        <taxon>Bacillati</taxon>
        <taxon>Bacillota</taxon>
        <taxon>Clostridia</taxon>
        <taxon>Eubacteriales</taxon>
        <taxon>Peptococcaceae</taxon>
        <taxon>Desulforamulus</taxon>
    </lineage>
</organism>
<name>A4J700_DESRM</name>